<accession>A0A0J5TM35</accession>
<proteinExistence type="predicted"/>
<dbReference type="OrthoDB" id="2874283at2"/>
<comment type="caution">
    <text evidence="1">The sequence shown here is derived from an EMBL/GenBank/DDBJ whole genome shotgun (WGS) entry which is preliminary data.</text>
</comment>
<evidence type="ECO:0000313" key="2">
    <source>
        <dbReference type="Proteomes" id="UP000076510"/>
    </source>
</evidence>
<reference evidence="2" key="1">
    <citation type="submission" date="2016-01" db="EMBL/GenBank/DDBJ databases">
        <title>Whole genome sequencing of Bhargavaea cecembensis T14.</title>
        <authorList>
            <person name="Hong K.W."/>
        </authorList>
    </citation>
    <scope>NUCLEOTIDE SEQUENCE [LARGE SCALE GENOMIC DNA]</scope>
    <source>
        <strain evidence="2">M19</strain>
    </source>
</reference>
<name>A0A0J5TM35_9BACI</name>
<gene>
    <name evidence="1" type="ORF">AV649_12085</name>
</gene>
<protein>
    <submittedName>
        <fullName evidence="1">Uncharacterized protein</fullName>
    </submittedName>
</protein>
<dbReference type="AlphaFoldDB" id="A0A0J5TM35"/>
<dbReference type="Proteomes" id="UP000076510">
    <property type="component" value="Unassembled WGS sequence"/>
</dbReference>
<evidence type="ECO:0000313" key="1">
    <source>
        <dbReference type="EMBL" id="KZE52935.1"/>
    </source>
</evidence>
<dbReference type="RefSeq" id="WP_048012156.1">
    <property type="nucleotide sequence ID" value="NZ_CP047095.1"/>
</dbReference>
<dbReference type="PATRIC" id="fig|189381.10.peg.1375"/>
<organism evidence="1 2">
    <name type="scientific">Rossellomorea marisflavi</name>
    <dbReference type="NCBI Taxonomy" id="189381"/>
    <lineage>
        <taxon>Bacteria</taxon>
        <taxon>Bacillati</taxon>
        <taxon>Bacillota</taxon>
        <taxon>Bacilli</taxon>
        <taxon>Bacillales</taxon>
        <taxon>Bacillaceae</taxon>
        <taxon>Rossellomorea</taxon>
    </lineage>
</organism>
<dbReference type="EMBL" id="LQQY01000003">
    <property type="protein sequence ID" value="KZE52935.1"/>
    <property type="molecule type" value="Genomic_DNA"/>
</dbReference>
<sequence length="115" mass="13522">MNEEFLVNMILLMNVLIGVFLTLKTRSWWLPYILIGLTFLVLTFGFGVSLLLKSETILAYLFVFVVSQLIWVFFYVMAAHILSWVVRKVPFRHKQQIGWIFLIGFPVVFYLVVLM</sequence>